<organism evidence="2 3">
    <name type="scientific">Clostridium amylolyticum</name>
    <dbReference type="NCBI Taxonomy" id="1121298"/>
    <lineage>
        <taxon>Bacteria</taxon>
        <taxon>Bacillati</taxon>
        <taxon>Bacillota</taxon>
        <taxon>Clostridia</taxon>
        <taxon>Eubacteriales</taxon>
        <taxon>Clostridiaceae</taxon>
        <taxon>Clostridium</taxon>
    </lineage>
</organism>
<dbReference type="Proteomes" id="UP000184080">
    <property type="component" value="Unassembled WGS sequence"/>
</dbReference>
<dbReference type="STRING" id="1121298.SAMN05444401_3648"/>
<dbReference type="RefSeq" id="WP_073010054.1">
    <property type="nucleotide sequence ID" value="NZ_FQZO01000007.1"/>
</dbReference>
<accession>A0A1M6LHS3</accession>
<keyword evidence="1" id="KW-0812">Transmembrane</keyword>
<gene>
    <name evidence="2" type="ORF">SAMN05444401_3648</name>
</gene>
<protein>
    <submittedName>
        <fullName evidence="2">Spore cortex biosynthesis protein YabQ</fullName>
    </submittedName>
</protein>
<keyword evidence="1" id="KW-0472">Membrane</keyword>
<evidence type="ECO:0000256" key="1">
    <source>
        <dbReference type="SAM" id="Phobius"/>
    </source>
</evidence>
<name>A0A1M6LHS3_9CLOT</name>
<feature type="transmembrane region" description="Helical" evidence="1">
    <location>
        <begin position="6"/>
        <end position="28"/>
    </location>
</feature>
<proteinExistence type="predicted"/>
<reference evidence="2 3" key="1">
    <citation type="submission" date="2016-11" db="EMBL/GenBank/DDBJ databases">
        <authorList>
            <person name="Jaros S."/>
            <person name="Januszkiewicz K."/>
            <person name="Wedrychowicz H."/>
        </authorList>
    </citation>
    <scope>NUCLEOTIDE SEQUENCE [LARGE SCALE GENOMIC DNA]</scope>
    <source>
        <strain evidence="2 3">DSM 21864</strain>
    </source>
</reference>
<dbReference type="AlphaFoldDB" id="A0A1M6LHS3"/>
<feature type="transmembrane region" description="Helical" evidence="1">
    <location>
        <begin position="40"/>
        <end position="63"/>
    </location>
</feature>
<dbReference type="EMBL" id="FQZO01000007">
    <property type="protein sequence ID" value="SHJ70752.1"/>
    <property type="molecule type" value="Genomic_DNA"/>
</dbReference>
<dbReference type="NCBIfam" id="TIGR02893">
    <property type="entry name" value="spore_yabQ"/>
    <property type="match status" value="1"/>
</dbReference>
<keyword evidence="1" id="KW-1133">Transmembrane helix</keyword>
<keyword evidence="3" id="KW-1185">Reference proteome</keyword>
<dbReference type="InterPro" id="IPR019074">
    <property type="entry name" value="YabQ"/>
</dbReference>
<evidence type="ECO:0000313" key="3">
    <source>
        <dbReference type="Proteomes" id="UP000184080"/>
    </source>
</evidence>
<evidence type="ECO:0000313" key="2">
    <source>
        <dbReference type="EMBL" id="SHJ70752.1"/>
    </source>
</evidence>
<sequence>MVIPLWMQFRIIIFSFASGIVTGVLFDIYRLIRGIKVVRYLVIIEDILFWILSALIVFVFLLYTQYAVLSVYVYMYLILGIICYLWMFSKWFIMVEKKLVGGLFRIIRILFKHILYPFKLLFYKNKKVSKN</sequence>
<feature type="transmembrane region" description="Helical" evidence="1">
    <location>
        <begin position="69"/>
        <end position="87"/>
    </location>
</feature>
<dbReference type="Pfam" id="PF09578">
    <property type="entry name" value="Spore_YabQ"/>
    <property type="match status" value="1"/>
</dbReference>
<dbReference type="OrthoDB" id="1685240at2"/>